<evidence type="ECO:0000313" key="2">
    <source>
        <dbReference type="Proteomes" id="UP001332192"/>
    </source>
</evidence>
<dbReference type="PANTHER" id="PTHR46658:SF1">
    <property type="entry name" value="CYS OR MET METABOLISM PYRIDOXAL-PHOSPHATE-DEPENDENT ENZYME"/>
    <property type="match status" value="1"/>
</dbReference>
<dbReference type="SUPFAM" id="SSF53383">
    <property type="entry name" value="PLP-dependent transferases"/>
    <property type="match status" value="1"/>
</dbReference>
<proteinExistence type="predicted"/>
<reference evidence="1 2" key="1">
    <citation type="journal article" date="2024" name="Front. Microbiol.">
        <title>Novel thermophilic genera Geochorda gen. nov. and Carboxydochorda gen. nov. from the deep terrestrial subsurface reveal the ecophysiological diversity in the class Limnochordia.</title>
        <authorList>
            <person name="Karnachuk O.V."/>
            <person name="Lukina A.P."/>
            <person name="Avakyan M.R."/>
            <person name="Kadnikov V.V."/>
            <person name="Begmatov S."/>
            <person name="Beletsky A.V."/>
            <person name="Vlasova K.G."/>
            <person name="Novikov A.A."/>
            <person name="Shcherbakova V.A."/>
            <person name="Mardanov A.V."/>
            <person name="Ravin N.V."/>
        </authorList>
    </citation>
    <scope>NUCLEOTIDE SEQUENCE [LARGE SCALE GENOMIC DNA]</scope>
    <source>
        <strain evidence="1 2">L945</strain>
    </source>
</reference>
<keyword evidence="2" id="KW-1185">Reference proteome</keyword>
<dbReference type="InterPro" id="IPR009651">
    <property type="entry name" value="Met_g_lyase_put"/>
</dbReference>
<dbReference type="Pfam" id="PF06838">
    <property type="entry name" value="Met_gamma_lyase"/>
    <property type="match status" value="1"/>
</dbReference>
<dbReference type="Gene3D" id="3.40.640.10">
    <property type="entry name" value="Type I PLP-dependent aspartate aminotransferase-like (Major domain)"/>
    <property type="match status" value="1"/>
</dbReference>
<evidence type="ECO:0000313" key="1">
    <source>
        <dbReference type="EMBL" id="WRP18520.1"/>
    </source>
</evidence>
<name>A0ABZ1C082_9FIRM</name>
<organism evidence="1 2">
    <name type="scientific">Carboxydichorda subterranea</name>
    <dbReference type="NCBI Taxonomy" id="3109565"/>
    <lineage>
        <taxon>Bacteria</taxon>
        <taxon>Bacillati</taxon>
        <taxon>Bacillota</taxon>
        <taxon>Limnochordia</taxon>
        <taxon>Limnochordales</taxon>
        <taxon>Geochordaceae</taxon>
        <taxon>Carboxydichorda</taxon>
    </lineage>
</organism>
<dbReference type="Proteomes" id="UP001332192">
    <property type="component" value="Chromosome"/>
</dbReference>
<dbReference type="PANTHER" id="PTHR46658">
    <property type="entry name" value="CYS OR MET METABOLISM PYRIDOXAL-PHOSPHATE-DEPENDENT ENZYME"/>
    <property type="match status" value="1"/>
</dbReference>
<dbReference type="Gene3D" id="3.90.1150.60">
    <property type="entry name" value="Methioning gamme-lyase, C-terminal domain"/>
    <property type="match status" value="1"/>
</dbReference>
<dbReference type="InterPro" id="IPR015421">
    <property type="entry name" value="PyrdxlP-dep_Trfase_major"/>
</dbReference>
<accession>A0ABZ1C082</accession>
<dbReference type="RefSeq" id="WP_324717793.1">
    <property type="nucleotide sequence ID" value="NZ_CP141615.1"/>
</dbReference>
<dbReference type="EMBL" id="CP141615">
    <property type="protein sequence ID" value="WRP18520.1"/>
    <property type="molecule type" value="Genomic_DNA"/>
</dbReference>
<protein>
    <submittedName>
        <fullName evidence="1">Methionine gamma-lyase family protein</fullName>
    </submittedName>
</protein>
<dbReference type="InterPro" id="IPR015424">
    <property type="entry name" value="PyrdxlP-dep_Trfase"/>
</dbReference>
<sequence length="446" mass="46762">MTSIPTSFVREAFPDIHPLAERAVMDALARVQAPAEPGAPSPWARIERVAAHNTARVLAAFQQAGASEGYLAETTGYGYSDPGRDAIEQVYASLFGAEAALVRPQMVSGTHALAAALFGVLRPGDELVVATGAPYDTLWPVLGLGEQPAPGSLAEWGVRTRVVALREDGSVDLAGLEAALGAHTRAILVQRSRGYSWRPSLSMAQIETICGVAHAHGCIVVVDNAYGEFVEEREPGHVGADLVAGSLIKNPGGGLAPSGGYLAGRRDLVTRAAERLVAPGLAADVGPGLGVMRWVWMGLWLAPRSVSEALAGACVAAQAFGSWGFAVSPGAFEERYDTVQVVRAGRPETALAILRGVQKASALDWRAVPTPARLPGYRDAVAMAAGTFVQGSSSELSADLPMRPPYDVFIQGGLSRYHVALGVARALDELLRNGLVTPFETSFGNP</sequence>
<gene>
    <name evidence="1" type="ORF">U7230_05820</name>
</gene>